<organism evidence="2 3">
    <name type="scientific">Nitrososphaera gargensis (strain Ga9.2)</name>
    <dbReference type="NCBI Taxonomy" id="1237085"/>
    <lineage>
        <taxon>Archaea</taxon>
        <taxon>Nitrososphaerota</taxon>
        <taxon>Nitrososphaeria</taxon>
        <taxon>Nitrososphaerales</taxon>
        <taxon>Nitrososphaeraceae</taxon>
        <taxon>Nitrososphaera</taxon>
    </lineage>
</organism>
<reference evidence="2 3" key="1">
    <citation type="journal article" date="2012" name="Environ. Microbiol.">
        <title>The genome of the ammonia-oxidizing Candidatus Nitrososphaera gargensis: insights into metabolic versatility and environmental adaptations.</title>
        <authorList>
            <person name="Spang A."/>
            <person name="Poehlein A."/>
            <person name="Offre P."/>
            <person name="Zumbragel S."/>
            <person name="Haider S."/>
            <person name="Rychlik N."/>
            <person name="Nowka B."/>
            <person name="Schmeisser C."/>
            <person name="Lebedeva E.V."/>
            <person name="Rattei T."/>
            <person name="Bohm C."/>
            <person name="Schmid M."/>
            <person name="Galushko A."/>
            <person name="Hatzenpichler R."/>
            <person name="Weinmaier T."/>
            <person name="Daniel R."/>
            <person name="Schleper C."/>
            <person name="Spieck E."/>
            <person name="Streit W."/>
            <person name="Wagner M."/>
        </authorList>
    </citation>
    <scope>NUCLEOTIDE SEQUENCE [LARGE SCALE GENOMIC DNA]</scope>
    <source>
        <strain evidence="3">Ga9.2</strain>
    </source>
</reference>
<dbReference type="HOGENOM" id="CLU_159725_0_1_2"/>
<name>K0IB16_NITGG</name>
<evidence type="ECO:0000313" key="2">
    <source>
        <dbReference type="EMBL" id="AFU58531.1"/>
    </source>
</evidence>
<sequence>MAIILEAANGGITKTKLLTRANLTSGQLRQYLDVLIEKKLITELADEDKRHVAYRTTEKGMRYLSIYSSLKSIAVFPQEEED</sequence>
<protein>
    <recommendedName>
        <fullName evidence="1">ArnR1-like winged helix-turn-helix domain-containing protein</fullName>
    </recommendedName>
</protein>
<dbReference type="Proteomes" id="UP000008037">
    <property type="component" value="Chromosome"/>
</dbReference>
<dbReference type="AlphaFoldDB" id="K0IB16"/>
<gene>
    <name evidence="2" type="ordered locus">Ngar_c15980</name>
</gene>
<evidence type="ECO:0000313" key="3">
    <source>
        <dbReference type="Proteomes" id="UP000008037"/>
    </source>
</evidence>
<dbReference type="SUPFAM" id="SSF46785">
    <property type="entry name" value="Winged helix' DNA-binding domain"/>
    <property type="match status" value="1"/>
</dbReference>
<evidence type="ECO:0000259" key="1">
    <source>
        <dbReference type="Pfam" id="PF14947"/>
    </source>
</evidence>
<dbReference type="Gene3D" id="1.10.10.10">
    <property type="entry name" value="Winged helix-like DNA-binding domain superfamily/Winged helix DNA-binding domain"/>
    <property type="match status" value="1"/>
</dbReference>
<keyword evidence="3" id="KW-1185">Reference proteome</keyword>
<dbReference type="BioCyc" id="CNIT1237085:G1324-1596-MONOMER"/>
<dbReference type="InterPro" id="IPR038723">
    <property type="entry name" value="ArnR1-like_HTH"/>
</dbReference>
<accession>K0IB16</accession>
<dbReference type="Pfam" id="PF14947">
    <property type="entry name" value="HTH_45"/>
    <property type="match status" value="1"/>
</dbReference>
<dbReference type="InterPro" id="IPR036388">
    <property type="entry name" value="WH-like_DNA-bd_sf"/>
</dbReference>
<dbReference type="InParanoid" id="K0IB16"/>
<proteinExistence type="predicted"/>
<dbReference type="KEGG" id="nga:Ngar_c15980"/>
<feature type="domain" description="ArnR1-like winged helix-turn-helix" evidence="1">
    <location>
        <begin position="3"/>
        <end position="73"/>
    </location>
</feature>
<dbReference type="InterPro" id="IPR036390">
    <property type="entry name" value="WH_DNA-bd_sf"/>
</dbReference>
<dbReference type="EMBL" id="CP002408">
    <property type="protein sequence ID" value="AFU58531.1"/>
    <property type="molecule type" value="Genomic_DNA"/>
</dbReference>